<sequence>MEVKIEKTNSEISGRIGAMKFEFQRSMAIMMDKWENMEWGRKDKACQHLLKALASPLAVEDNFIYGLQSKIENSRIKKNGLDSTVEKIQSGEENFSYHCCKKKEMKILLIGKSVVKIEVAEIESDANGKKAIGVVNVAEIFLNIVVGLIAPKMMKEKGEIEQLGVVMMLEGVAILKFIPTDKVQHMEVLCMGTTGTHAKKMVLPHVIPNFAIEPHFHLADKVDFVGSDRTRIKYILEKPGSSENHPADATDSSN</sequence>
<name>A0A8S0R746_OLEEU</name>
<dbReference type="Proteomes" id="UP000594638">
    <property type="component" value="Unassembled WGS sequence"/>
</dbReference>
<comment type="caution">
    <text evidence="1">The sequence shown here is derived from an EMBL/GenBank/DDBJ whole genome shotgun (WGS) entry which is preliminary data.</text>
</comment>
<dbReference type="AlphaFoldDB" id="A0A8S0R746"/>
<evidence type="ECO:0000313" key="2">
    <source>
        <dbReference type="Proteomes" id="UP000594638"/>
    </source>
</evidence>
<accession>A0A8S0R746</accession>
<reference evidence="1 2" key="1">
    <citation type="submission" date="2019-12" db="EMBL/GenBank/DDBJ databases">
        <authorList>
            <person name="Alioto T."/>
            <person name="Alioto T."/>
            <person name="Gomez Garrido J."/>
        </authorList>
    </citation>
    <scope>NUCLEOTIDE SEQUENCE [LARGE SCALE GENOMIC DNA]</scope>
</reference>
<protein>
    <submittedName>
        <fullName evidence="1">Uncharacterized protein</fullName>
    </submittedName>
</protein>
<keyword evidence="2" id="KW-1185">Reference proteome</keyword>
<proteinExistence type="predicted"/>
<organism evidence="1 2">
    <name type="scientific">Olea europaea subsp. europaea</name>
    <dbReference type="NCBI Taxonomy" id="158383"/>
    <lineage>
        <taxon>Eukaryota</taxon>
        <taxon>Viridiplantae</taxon>
        <taxon>Streptophyta</taxon>
        <taxon>Embryophyta</taxon>
        <taxon>Tracheophyta</taxon>
        <taxon>Spermatophyta</taxon>
        <taxon>Magnoliopsida</taxon>
        <taxon>eudicotyledons</taxon>
        <taxon>Gunneridae</taxon>
        <taxon>Pentapetalae</taxon>
        <taxon>asterids</taxon>
        <taxon>lamiids</taxon>
        <taxon>Lamiales</taxon>
        <taxon>Oleaceae</taxon>
        <taxon>Oleeae</taxon>
        <taxon>Olea</taxon>
    </lineage>
</organism>
<evidence type="ECO:0000313" key="1">
    <source>
        <dbReference type="EMBL" id="CAA2974178.1"/>
    </source>
</evidence>
<dbReference type="EMBL" id="CACTIH010002152">
    <property type="protein sequence ID" value="CAA2974178.1"/>
    <property type="molecule type" value="Genomic_DNA"/>
</dbReference>
<gene>
    <name evidence="1" type="ORF">OLEA9_A098391</name>
</gene>
<dbReference type="Gramene" id="OE9A098391T1">
    <property type="protein sequence ID" value="OE9A098391C1"/>
    <property type="gene ID" value="OE9A098391"/>
</dbReference>